<accession>A0A1J4Y1S5</accession>
<name>A0A1J4Y1S5_9BACT</name>
<organism evidence="7 8">
    <name type="scientific">Candidatus Wolfebacteria bacterium CG1_02_39_135</name>
    <dbReference type="NCBI Taxonomy" id="1805425"/>
    <lineage>
        <taxon>Bacteria</taxon>
        <taxon>Candidatus Wolfeibacteriota</taxon>
    </lineage>
</organism>
<dbReference type="Proteomes" id="UP000182693">
    <property type="component" value="Unassembled WGS sequence"/>
</dbReference>
<dbReference type="GO" id="GO:0008360">
    <property type="term" value="P:regulation of cell shape"/>
    <property type="evidence" value="ECO:0007669"/>
    <property type="project" value="UniProtKB-KW"/>
</dbReference>
<dbReference type="Pfam" id="PF04085">
    <property type="entry name" value="MreC"/>
    <property type="match status" value="1"/>
</dbReference>
<feature type="coiled-coil region" evidence="5">
    <location>
        <begin position="26"/>
        <end position="53"/>
    </location>
</feature>
<dbReference type="InterPro" id="IPR007221">
    <property type="entry name" value="MreC"/>
</dbReference>
<dbReference type="PANTHER" id="PTHR34138">
    <property type="entry name" value="CELL SHAPE-DETERMINING PROTEIN MREC"/>
    <property type="match status" value="1"/>
</dbReference>
<dbReference type="Gene3D" id="2.40.10.340">
    <property type="entry name" value="Rod shape-determining protein MreC, domain 1"/>
    <property type="match status" value="1"/>
</dbReference>
<evidence type="ECO:0000256" key="5">
    <source>
        <dbReference type="SAM" id="Coils"/>
    </source>
</evidence>
<evidence type="ECO:0000313" key="7">
    <source>
        <dbReference type="EMBL" id="OIO65625.1"/>
    </source>
</evidence>
<evidence type="ECO:0000256" key="4">
    <source>
        <dbReference type="ARBA" id="ARBA00032089"/>
    </source>
</evidence>
<dbReference type="InterPro" id="IPR055342">
    <property type="entry name" value="MreC_beta-barrel_core"/>
</dbReference>
<dbReference type="AlphaFoldDB" id="A0A1J4Y1S5"/>
<comment type="similarity">
    <text evidence="1">Belongs to the MreC family.</text>
</comment>
<dbReference type="Gene3D" id="2.40.10.350">
    <property type="entry name" value="Rod shape-determining protein MreC, domain 2"/>
    <property type="match status" value="1"/>
</dbReference>
<proteinExistence type="inferred from homology"/>
<evidence type="ECO:0000256" key="3">
    <source>
        <dbReference type="ARBA" id="ARBA00022960"/>
    </source>
</evidence>
<reference evidence="7 8" key="1">
    <citation type="journal article" date="2016" name="Environ. Microbiol.">
        <title>Genomic resolution of a cold subsurface aquifer community provides metabolic insights for novel microbes adapted to high CO concentrations.</title>
        <authorList>
            <person name="Probst A.J."/>
            <person name="Castelle C.J."/>
            <person name="Singh A."/>
            <person name="Brown C.T."/>
            <person name="Anantharaman K."/>
            <person name="Sharon I."/>
            <person name="Hug L.A."/>
            <person name="Burstein D."/>
            <person name="Emerson J.B."/>
            <person name="Thomas B.C."/>
            <person name="Banfield J.F."/>
        </authorList>
    </citation>
    <scope>NUCLEOTIDE SEQUENCE [LARGE SCALE GENOMIC DNA]</scope>
    <source>
        <strain evidence="7">CG1_02_39_135</strain>
    </source>
</reference>
<protein>
    <recommendedName>
        <fullName evidence="2">Cell shape-determining protein MreC</fullName>
    </recommendedName>
    <alternativeName>
        <fullName evidence="4">Cell shape protein MreC</fullName>
    </alternativeName>
</protein>
<dbReference type="STRING" id="1805425.AUJ30_00715"/>
<dbReference type="EMBL" id="MNWX01000013">
    <property type="protein sequence ID" value="OIO65625.1"/>
    <property type="molecule type" value="Genomic_DNA"/>
</dbReference>
<dbReference type="GO" id="GO:0005886">
    <property type="term" value="C:plasma membrane"/>
    <property type="evidence" value="ECO:0007669"/>
    <property type="project" value="TreeGrafter"/>
</dbReference>
<comment type="caution">
    <text evidence="7">The sequence shown here is derived from an EMBL/GenBank/DDBJ whole genome shotgun (WGS) entry which is preliminary data.</text>
</comment>
<gene>
    <name evidence="7" type="ORF">AUJ30_00715</name>
</gene>
<keyword evidence="3" id="KW-0133">Cell shape</keyword>
<dbReference type="InterPro" id="IPR042177">
    <property type="entry name" value="Cell/Rod_1"/>
</dbReference>
<dbReference type="InterPro" id="IPR042175">
    <property type="entry name" value="Cell/Rod_MreC_2"/>
</dbReference>
<sequence length="213" mass="24153">MRRYFLIAIIIAIVAATYLADFFIKKERSFDEVLRLKQENENLRAQIQLLKFNGQNSILNTNFITAKVFSTYPFNIKNKITINAGEKQGIKKSMVATVGENILLGQVTDVFENFSVIQTIFDPAWQLPVRIGKEEINGLFKAGNEPKVILIEKEKQIQTDDIVYSASQEFPYGLKIGEVAEIKETAAGVFKEAVLKMPFNVGELREIKILMTN</sequence>
<keyword evidence="5" id="KW-0175">Coiled coil</keyword>
<feature type="domain" description="Rod shape-determining protein MreC beta-barrel core" evidence="6">
    <location>
        <begin position="71"/>
        <end position="210"/>
    </location>
</feature>
<evidence type="ECO:0000259" key="6">
    <source>
        <dbReference type="Pfam" id="PF04085"/>
    </source>
</evidence>
<dbReference type="PANTHER" id="PTHR34138:SF1">
    <property type="entry name" value="CELL SHAPE-DETERMINING PROTEIN MREC"/>
    <property type="match status" value="1"/>
</dbReference>
<evidence type="ECO:0000313" key="8">
    <source>
        <dbReference type="Proteomes" id="UP000182693"/>
    </source>
</evidence>
<evidence type="ECO:0000256" key="2">
    <source>
        <dbReference type="ARBA" id="ARBA00013855"/>
    </source>
</evidence>
<evidence type="ECO:0000256" key="1">
    <source>
        <dbReference type="ARBA" id="ARBA00009369"/>
    </source>
</evidence>